<dbReference type="InterPro" id="IPR043504">
    <property type="entry name" value="Peptidase_S1_PA_chymotrypsin"/>
</dbReference>
<keyword evidence="4" id="KW-0378">Hydrolase</keyword>
<dbReference type="Gene3D" id="2.40.10.10">
    <property type="entry name" value="Trypsin-like serine proteases"/>
    <property type="match status" value="1"/>
</dbReference>
<dbReference type="GO" id="GO:0008236">
    <property type="term" value="F:serine-type peptidase activity"/>
    <property type="evidence" value="ECO:0007669"/>
    <property type="project" value="UniProtKB-KW"/>
</dbReference>
<dbReference type="InterPro" id="IPR018114">
    <property type="entry name" value="TRYPSIN_HIS"/>
</dbReference>
<protein>
    <recommendedName>
        <fullName evidence="6">Peptidase S1 domain-containing protein</fullName>
    </recommendedName>
</protein>
<dbReference type="InterPro" id="IPR009003">
    <property type="entry name" value="Peptidase_S1_PA"/>
</dbReference>
<feature type="region of interest" description="Disordered" evidence="5">
    <location>
        <begin position="25"/>
        <end position="64"/>
    </location>
</feature>
<dbReference type="AlphaFoldDB" id="A0ABD3MYP5"/>
<dbReference type="EMBL" id="JALLPJ020001339">
    <property type="protein sequence ID" value="KAL3768958.1"/>
    <property type="molecule type" value="Genomic_DNA"/>
</dbReference>
<dbReference type="FunFam" id="2.40.10.10:FF:000178">
    <property type="entry name" value="Trypsin-like serine protease"/>
    <property type="match status" value="1"/>
</dbReference>
<sequence length="632" mass="66912">MKLSPLSIIAASSITVASGASIRGSSRHLSSAEVPHSSSVHKKRSSEQDVSEEPEMEVEVEEDGIRSPDLMQTRIIGGAATNSARFPYAVSIQDQIGHFCGGSLIAPDMVLTAAHCQGGSYDVVIGRHNLNSNSGESIPMEEEIPHPDYNDKITDSDWMLVKLKSPTTQKNIPLISLNYDANTPSSGQEVTVMGWGDTTADDLTQELAEQLLSVTVNVISNQQCDDSKGSIGGWSESYNGQITENMLCANDNGEDSCQGDSGGPLVLLGSDPNGADDIQVGVVSWGIGCASADFPGVYSRVSRATGWIKDTVCSKSSQPPAELCGGGGAASYQQGDDSTGTDDGDDAPGDDTAEDDAGYTDDSTDDYQDDNDDTQDDASFTDDYQDDNGDDGSTSAAGDDYQGDNGAAGDDYYDDDIYMYGDDGATDNGSQAAGDDYADDGGNGDNDDASTQWPTWAPVLDPNGSTNDNSQFGPTAPQGGSTGNWMTIVEDDFSSGFGSFNSGGADAKWLSEKKERTGVIDLQDGNGEASSIYSNSIYASYTDYRVVFDAYLLGMEDDKSFCFDISTDGGSQWTETQCWSGVDLISKVWHNDLTVDFTPGSNAIDLKVRFRCVGSGNQDDVLIDKIAIQGMS</sequence>
<dbReference type="Pfam" id="PF00089">
    <property type="entry name" value="Trypsin"/>
    <property type="match status" value="1"/>
</dbReference>
<reference evidence="7 8" key="1">
    <citation type="submission" date="2024-10" db="EMBL/GenBank/DDBJ databases">
        <title>Updated reference genomes for cyclostephanoid diatoms.</title>
        <authorList>
            <person name="Roberts W.R."/>
            <person name="Alverson A.J."/>
        </authorList>
    </citation>
    <scope>NUCLEOTIDE SEQUENCE [LARGE SCALE GENOMIC DNA]</scope>
    <source>
        <strain evidence="7 8">AJA010-31</strain>
    </source>
</reference>
<evidence type="ECO:0000256" key="3">
    <source>
        <dbReference type="ARBA" id="ARBA00023157"/>
    </source>
</evidence>
<dbReference type="InterPro" id="IPR050430">
    <property type="entry name" value="Peptidase_S1"/>
</dbReference>
<dbReference type="PROSITE" id="PS50240">
    <property type="entry name" value="TRYPSIN_DOM"/>
    <property type="match status" value="1"/>
</dbReference>
<evidence type="ECO:0000259" key="6">
    <source>
        <dbReference type="PROSITE" id="PS50240"/>
    </source>
</evidence>
<feature type="region of interest" description="Disordered" evidence="5">
    <location>
        <begin position="314"/>
        <end position="484"/>
    </location>
</feature>
<dbReference type="SUPFAM" id="SSF50494">
    <property type="entry name" value="Trypsin-like serine proteases"/>
    <property type="match status" value="1"/>
</dbReference>
<dbReference type="InterPro" id="IPR001314">
    <property type="entry name" value="Peptidase_S1A"/>
</dbReference>
<comment type="caution">
    <text evidence="7">The sequence shown here is derived from an EMBL/GenBank/DDBJ whole genome shotgun (WGS) entry which is preliminary data.</text>
</comment>
<dbReference type="PROSITE" id="PS00135">
    <property type="entry name" value="TRYPSIN_SER"/>
    <property type="match status" value="1"/>
</dbReference>
<name>A0ABD3MYP5_9STRA</name>
<dbReference type="InterPro" id="IPR033116">
    <property type="entry name" value="TRYPSIN_SER"/>
</dbReference>
<evidence type="ECO:0000313" key="8">
    <source>
        <dbReference type="Proteomes" id="UP001530400"/>
    </source>
</evidence>
<proteinExistence type="inferred from homology"/>
<feature type="compositionally biased region" description="Polar residues" evidence="5">
    <location>
        <begin position="463"/>
        <end position="473"/>
    </location>
</feature>
<evidence type="ECO:0000313" key="7">
    <source>
        <dbReference type="EMBL" id="KAL3768958.1"/>
    </source>
</evidence>
<keyword evidence="4" id="KW-0645">Protease</keyword>
<dbReference type="SMART" id="SM00020">
    <property type="entry name" value="Tryp_SPc"/>
    <property type="match status" value="1"/>
</dbReference>
<gene>
    <name evidence="7" type="ORF">ACHAWO_004068</name>
</gene>
<keyword evidence="4" id="KW-0720">Serine protease</keyword>
<evidence type="ECO:0000256" key="5">
    <source>
        <dbReference type="SAM" id="MobiDB-lite"/>
    </source>
</evidence>
<organism evidence="7 8">
    <name type="scientific">Cyclotella atomus</name>
    <dbReference type="NCBI Taxonomy" id="382360"/>
    <lineage>
        <taxon>Eukaryota</taxon>
        <taxon>Sar</taxon>
        <taxon>Stramenopiles</taxon>
        <taxon>Ochrophyta</taxon>
        <taxon>Bacillariophyta</taxon>
        <taxon>Coscinodiscophyceae</taxon>
        <taxon>Thalassiosirophycidae</taxon>
        <taxon>Stephanodiscales</taxon>
        <taxon>Stephanodiscaceae</taxon>
        <taxon>Cyclotella</taxon>
    </lineage>
</organism>
<dbReference type="CDD" id="cd00190">
    <property type="entry name" value="Tryp_SPc"/>
    <property type="match status" value="1"/>
</dbReference>
<dbReference type="PRINTS" id="PR00722">
    <property type="entry name" value="CHYMOTRYPSIN"/>
</dbReference>
<feature type="compositionally biased region" description="Low complexity" evidence="5">
    <location>
        <begin position="391"/>
        <end position="410"/>
    </location>
</feature>
<dbReference type="InterPro" id="IPR001254">
    <property type="entry name" value="Trypsin_dom"/>
</dbReference>
<comment type="similarity">
    <text evidence="1">Belongs to the peptidase S1 family.</text>
</comment>
<dbReference type="Proteomes" id="UP001530400">
    <property type="component" value="Unassembled WGS sequence"/>
</dbReference>
<dbReference type="PANTHER" id="PTHR24276">
    <property type="entry name" value="POLYSERASE-RELATED"/>
    <property type="match status" value="1"/>
</dbReference>
<dbReference type="GO" id="GO:0006508">
    <property type="term" value="P:proteolysis"/>
    <property type="evidence" value="ECO:0007669"/>
    <property type="project" value="UniProtKB-KW"/>
</dbReference>
<feature type="compositionally biased region" description="Acidic residues" evidence="5">
    <location>
        <begin position="49"/>
        <end position="62"/>
    </location>
</feature>
<keyword evidence="3" id="KW-1015">Disulfide bond</keyword>
<keyword evidence="2" id="KW-0843">Virulence</keyword>
<dbReference type="PANTHER" id="PTHR24276:SF91">
    <property type="entry name" value="AT26814P-RELATED"/>
    <property type="match status" value="1"/>
</dbReference>
<evidence type="ECO:0000256" key="4">
    <source>
        <dbReference type="RuleBase" id="RU363034"/>
    </source>
</evidence>
<evidence type="ECO:0000256" key="2">
    <source>
        <dbReference type="ARBA" id="ARBA00023026"/>
    </source>
</evidence>
<evidence type="ECO:0000256" key="1">
    <source>
        <dbReference type="ARBA" id="ARBA00007664"/>
    </source>
</evidence>
<accession>A0ABD3MYP5</accession>
<dbReference type="PROSITE" id="PS00134">
    <property type="entry name" value="TRYPSIN_HIS"/>
    <property type="match status" value="1"/>
</dbReference>
<feature type="domain" description="Peptidase S1" evidence="6">
    <location>
        <begin position="75"/>
        <end position="313"/>
    </location>
</feature>
<feature type="compositionally biased region" description="Acidic residues" evidence="5">
    <location>
        <begin position="339"/>
        <end position="390"/>
    </location>
</feature>
<keyword evidence="8" id="KW-1185">Reference proteome</keyword>